<dbReference type="SMART" id="SM00926">
    <property type="entry name" value="Molybdop_Fe4S4"/>
    <property type="match status" value="1"/>
</dbReference>
<sequence length="224" mass="24643">MKNMVSSTSRTFCRICHAACPVEVEIEENKVISVRGVKEDPLFKGYTCIKGRQIPDQINSQERLRFHLRKAQDGHFEEVARDEGLDEVAKKLEEIIEQHGPGAVASYTGTGGYQSSCALATAEAWHKGIGSHQLYTSVTIDQPAKTTAPMRTGSWGAGINNFRDSDIFLAVGNNPMVSSYSPLGGLQGTDPFTKMREAKKRGMKLIVIDPRKTEFASSADIHLQ</sequence>
<feature type="non-terminal residue" evidence="5">
    <location>
        <position position="224"/>
    </location>
</feature>
<dbReference type="Gene3D" id="2.20.25.90">
    <property type="entry name" value="ADC-like domains"/>
    <property type="match status" value="1"/>
</dbReference>
<evidence type="ECO:0000256" key="1">
    <source>
        <dbReference type="ARBA" id="ARBA00022723"/>
    </source>
</evidence>
<dbReference type="GO" id="GO:0046872">
    <property type="term" value="F:metal ion binding"/>
    <property type="evidence" value="ECO:0007669"/>
    <property type="project" value="UniProtKB-KW"/>
</dbReference>
<dbReference type="SUPFAM" id="SSF53706">
    <property type="entry name" value="Formate dehydrogenase/DMSO reductase, domains 1-3"/>
    <property type="match status" value="1"/>
</dbReference>
<name>A0A382GEV9_9ZZZZ</name>
<keyword evidence="1" id="KW-0479">Metal-binding</keyword>
<keyword evidence="2" id="KW-0408">Iron</keyword>
<dbReference type="GO" id="GO:0016491">
    <property type="term" value="F:oxidoreductase activity"/>
    <property type="evidence" value="ECO:0007669"/>
    <property type="project" value="InterPro"/>
</dbReference>
<protein>
    <recommendedName>
        <fullName evidence="4">4Fe-4S Mo/W bis-MGD-type domain-containing protein</fullName>
    </recommendedName>
</protein>
<dbReference type="PANTHER" id="PTHR43742:SF6">
    <property type="entry name" value="OXIDOREDUCTASE YYAE-RELATED"/>
    <property type="match status" value="1"/>
</dbReference>
<evidence type="ECO:0000259" key="4">
    <source>
        <dbReference type="PROSITE" id="PS51669"/>
    </source>
</evidence>
<reference evidence="5" key="1">
    <citation type="submission" date="2018-05" db="EMBL/GenBank/DDBJ databases">
        <authorList>
            <person name="Lanie J.A."/>
            <person name="Ng W.-L."/>
            <person name="Kazmierczak K.M."/>
            <person name="Andrzejewski T.M."/>
            <person name="Davidsen T.M."/>
            <person name="Wayne K.J."/>
            <person name="Tettelin H."/>
            <person name="Glass J.I."/>
            <person name="Rusch D."/>
            <person name="Podicherti R."/>
            <person name="Tsui H.-C.T."/>
            <person name="Winkler M.E."/>
        </authorList>
    </citation>
    <scope>NUCLEOTIDE SEQUENCE</scope>
</reference>
<dbReference type="InterPro" id="IPR050612">
    <property type="entry name" value="Prok_Mopterin_Oxidored"/>
</dbReference>
<dbReference type="Gene3D" id="3.40.228.10">
    <property type="entry name" value="Dimethylsulfoxide Reductase, domain 2"/>
    <property type="match status" value="1"/>
</dbReference>
<dbReference type="InterPro" id="IPR006963">
    <property type="entry name" value="Mopterin_OxRdtase_4Fe-4S_dom"/>
</dbReference>
<gene>
    <name evidence="5" type="ORF">METZ01_LOCUS226614</name>
</gene>
<dbReference type="InterPro" id="IPR006656">
    <property type="entry name" value="Mopterin_OxRdtase"/>
</dbReference>
<accession>A0A382GEV9</accession>
<feature type="domain" description="4Fe-4S Mo/W bis-MGD-type" evidence="4">
    <location>
        <begin position="6"/>
        <end position="62"/>
    </location>
</feature>
<dbReference type="PANTHER" id="PTHR43742">
    <property type="entry name" value="TRIMETHYLAMINE-N-OXIDE REDUCTASE"/>
    <property type="match status" value="1"/>
</dbReference>
<dbReference type="Pfam" id="PF00384">
    <property type="entry name" value="Molybdopterin"/>
    <property type="match status" value="1"/>
</dbReference>
<dbReference type="PROSITE" id="PS51669">
    <property type="entry name" value="4FE4S_MOW_BIS_MGD"/>
    <property type="match status" value="1"/>
</dbReference>
<dbReference type="GO" id="GO:0051536">
    <property type="term" value="F:iron-sulfur cluster binding"/>
    <property type="evidence" value="ECO:0007669"/>
    <property type="project" value="UniProtKB-KW"/>
</dbReference>
<dbReference type="EMBL" id="UINC01055179">
    <property type="protein sequence ID" value="SVB73760.1"/>
    <property type="molecule type" value="Genomic_DNA"/>
</dbReference>
<organism evidence="5">
    <name type="scientific">marine metagenome</name>
    <dbReference type="NCBI Taxonomy" id="408172"/>
    <lineage>
        <taxon>unclassified sequences</taxon>
        <taxon>metagenomes</taxon>
        <taxon>ecological metagenomes</taxon>
    </lineage>
</organism>
<dbReference type="Gene3D" id="3.40.50.740">
    <property type="match status" value="1"/>
</dbReference>
<proteinExistence type="predicted"/>
<evidence type="ECO:0000313" key="5">
    <source>
        <dbReference type="EMBL" id="SVB73760.1"/>
    </source>
</evidence>
<keyword evidence="3" id="KW-0411">Iron-sulfur</keyword>
<dbReference type="AlphaFoldDB" id="A0A382GEV9"/>
<dbReference type="Pfam" id="PF04879">
    <property type="entry name" value="Molybdop_Fe4S4"/>
    <property type="match status" value="1"/>
</dbReference>
<evidence type="ECO:0000256" key="2">
    <source>
        <dbReference type="ARBA" id="ARBA00023004"/>
    </source>
</evidence>
<evidence type="ECO:0000256" key="3">
    <source>
        <dbReference type="ARBA" id="ARBA00023014"/>
    </source>
</evidence>